<evidence type="ECO:0000313" key="2">
    <source>
        <dbReference type="Proteomes" id="UP000197007"/>
    </source>
</evidence>
<gene>
    <name evidence="1" type="ORF">CBG49_06950</name>
</gene>
<dbReference type="RefSeq" id="WP_088593926.1">
    <property type="nucleotide sequence ID" value="NZ_CP022022.1"/>
</dbReference>
<dbReference type="Pfam" id="PF14094">
    <property type="entry name" value="DUF4272"/>
    <property type="match status" value="1"/>
</dbReference>
<evidence type="ECO:0000313" key="1">
    <source>
        <dbReference type="EMBL" id="ASF42833.1"/>
    </source>
</evidence>
<dbReference type="InterPro" id="IPR025368">
    <property type="entry name" value="DUF4272"/>
</dbReference>
<dbReference type="EMBL" id="CP022022">
    <property type="protein sequence ID" value="ASF42833.1"/>
    <property type="molecule type" value="Genomic_DNA"/>
</dbReference>
<dbReference type="KEGG" id="capn:CBG49_06950"/>
<reference evidence="2" key="1">
    <citation type="submission" date="2017-06" db="EMBL/GenBank/DDBJ databases">
        <title>Complete genome sequence of Capnocytophaga sp. KCOM 1579 (=ChDC OS43) isolated from a human refractory periapical abscess lesion.</title>
        <authorList>
            <person name="Kook J.-K."/>
            <person name="Park S.-N."/>
            <person name="Lim Y.K."/>
            <person name="Roh H."/>
        </authorList>
    </citation>
    <scope>NUCLEOTIDE SEQUENCE [LARGE SCALE GENOMIC DNA]</scope>
    <source>
        <strain evidence="2">ChDC OS43</strain>
    </source>
</reference>
<keyword evidence="2" id="KW-1185">Reference proteome</keyword>
<organism evidence="1 2">
    <name type="scientific">Capnocytophaga endodontalis</name>
    <dbReference type="NCBI Taxonomy" id="2708117"/>
    <lineage>
        <taxon>Bacteria</taxon>
        <taxon>Pseudomonadati</taxon>
        <taxon>Bacteroidota</taxon>
        <taxon>Flavobacteriia</taxon>
        <taxon>Flavobacteriales</taxon>
        <taxon>Flavobacteriaceae</taxon>
        <taxon>Capnocytophaga</taxon>
    </lineage>
</organism>
<dbReference type="Proteomes" id="UP000197007">
    <property type="component" value="Chromosome"/>
</dbReference>
<name>A0A1Z4BNM4_9FLAO</name>
<accession>A0A1Z4BNM4</accession>
<evidence type="ECO:0008006" key="3">
    <source>
        <dbReference type="Google" id="ProtNLM"/>
    </source>
</evidence>
<proteinExistence type="predicted"/>
<sequence length="234" mass="26827">MNNNVITAQERKNKSIAILVSQGVPYIEHLPFRYETEEVTPRDKKEVIERAVCSFASIMCALSISKGEYSQEDRVYAEDFLSEKYNVLELLTPVEQQVIAGTISEAGAMNATWKYESLWVLLWALGIVEELSFPNEICDCDLIMDTMGEFEGLDDFMAHTTLRPIEEILQALDLHYRYHWTTVNARIYGSDLVGLDEDIVMERRAGLEWLCCKGEENDNLTDTYNAWDYPELGT</sequence>
<protein>
    <recommendedName>
        <fullName evidence="3">DUF4272 domain-containing protein</fullName>
    </recommendedName>
</protein>
<dbReference type="AlphaFoldDB" id="A0A1Z4BNM4"/>